<dbReference type="InterPro" id="IPR009079">
    <property type="entry name" value="4_helix_cytokine-like_core"/>
</dbReference>
<evidence type="ECO:0000256" key="5">
    <source>
        <dbReference type="SAM" id="SignalP"/>
    </source>
</evidence>
<evidence type="ECO:0008006" key="8">
    <source>
        <dbReference type="Google" id="ProtNLM"/>
    </source>
</evidence>
<keyword evidence="5" id="KW-0732">Signal</keyword>
<evidence type="ECO:0000256" key="2">
    <source>
        <dbReference type="ARBA" id="ARBA00008474"/>
    </source>
</evidence>
<dbReference type="PANTHER" id="PTHR11417">
    <property type="entry name" value="SOMATOTROPIN,PROLACTIN"/>
    <property type="match status" value="1"/>
</dbReference>
<keyword evidence="7" id="KW-1185">Reference proteome</keyword>
<dbReference type="GO" id="GO:0031667">
    <property type="term" value="P:response to nutrient levels"/>
    <property type="evidence" value="ECO:0007669"/>
    <property type="project" value="TreeGrafter"/>
</dbReference>
<evidence type="ECO:0000256" key="4">
    <source>
        <dbReference type="ARBA" id="ARBA00023157"/>
    </source>
</evidence>
<dbReference type="Proteomes" id="UP001044222">
    <property type="component" value="Chromosome 7"/>
</dbReference>
<evidence type="ECO:0000256" key="1">
    <source>
        <dbReference type="ARBA" id="ARBA00004613"/>
    </source>
</evidence>
<dbReference type="Pfam" id="PF00103">
    <property type="entry name" value="Hormone_1"/>
    <property type="match status" value="1"/>
</dbReference>
<feature type="chain" id="PRO_5039241844" description="Prolactin" evidence="5">
    <location>
        <begin position="24"/>
        <end position="209"/>
    </location>
</feature>
<protein>
    <recommendedName>
        <fullName evidence="8">Prolactin</fullName>
    </recommendedName>
</protein>
<dbReference type="GO" id="GO:0046427">
    <property type="term" value="P:positive regulation of receptor signaling pathway via JAK-STAT"/>
    <property type="evidence" value="ECO:0007669"/>
    <property type="project" value="TreeGrafter"/>
</dbReference>
<sequence>MSQDMKHVSVLLLLLMCRDLCVAVRSVPVCARGHAGCQPVSLAELFDRVIQHSARIHGLSSDLHSEFEQNLLTRRNQIGRANRRCHTSHILTPAGKENVQSLAVSTGIMFRPQGGADGVILKLLLAWREPLSQFHRNVAHREDSSGLARAMSSMAHKLRGGVEKVAEKMQLLGMFSNSLGGPLGRRPTAPLVERRDWSHERLRAPALLP</sequence>
<accession>A0A9D3MFX3</accession>
<gene>
    <name evidence="6" type="ORF">ANANG_G00135660</name>
</gene>
<comment type="subcellular location">
    <subcellularLocation>
        <location evidence="1">Secreted</location>
    </subcellularLocation>
</comment>
<comment type="caution">
    <text evidence="6">The sequence shown here is derived from an EMBL/GenBank/DDBJ whole genome shotgun (WGS) entry which is preliminary data.</text>
</comment>
<reference evidence="6" key="1">
    <citation type="submission" date="2021-01" db="EMBL/GenBank/DDBJ databases">
        <title>A chromosome-scale assembly of European eel, Anguilla anguilla.</title>
        <authorList>
            <person name="Henkel C."/>
            <person name="Jong-Raadsen S.A."/>
            <person name="Dufour S."/>
            <person name="Weltzien F.-A."/>
            <person name="Palstra A.P."/>
            <person name="Pelster B."/>
            <person name="Spaink H.P."/>
            <person name="Van Den Thillart G.E."/>
            <person name="Jansen H."/>
            <person name="Zahm M."/>
            <person name="Klopp C."/>
            <person name="Cedric C."/>
            <person name="Louis A."/>
            <person name="Berthelot C."/>
            <person name="Parey E."/>
            <person name="Roest Crollius H."/>
            <person name="Montfort J."/>
            <person name="Robinson-Rechavi M."/>
            <person name="Bucao C."/>
            <person name="Bouchez O."/>
            <person name="Gislard M."/>
            <person name="Lluch J."/>
            <person name="Milhes M."/>
            <person name="Lampietro C."/>
            <person name="Lopez Roques C."/>
            <person name="Donnadieu C."/>
            <person name="Braasch I."/>
            <person name="Desvignes T."/>
            <person name="Postlethwait J."/>
            <person name="Bobe J."/>
            <person name="Guiguen Y."/>
            <person name="Dirks R."/>
        </authorList>
    </citation>
    <scope>NUCLEOTIDE SEQUENCE</scope>
    <source>
        <strain evidence="6">Tag_6206</strain>
        <tissue evidence="6">Liver</tissue>
    </source>
</reference>
<dbReference type="SUPFAM" id="SSF47266">
    <property type="entry name" value="4-helical cytokines"/>
    <property type="match status" value="1"/>
</dbReference>
<evidence type="ECO:0000313" key="7">
    <source>
        <dbReference type="Proteomes" id="UP001044222"/>
    </source>
</evidence>
<evidence type="ECO:0000313" key="6">
    <source>
        <dbReference type="EMBL" id="KAG5845138.1"/>
    </source>
</evidence>
<comment type="similarity">
    <text evidence="2">Belongs to the somatotropin/prolactin family.</text>
</comment>
<keyword evidence="4" id="KW-1015">Disulfide bond</keyword>
<dbReference type="EMBL" id="JAFIRN010000007">
    <property type="protein sequence ID" value="KAG5845138.1"/>
    <property type="molecule type" value="Genomic_DNA"/>
</dbReference>
<dbReference type="InterPro" id="IPR001400">
    <property type="entry name" value="Somatotropin/Prolactin"/>
</dbReference>
<dbReference type="PANTHER" id="PTHR11417:SF33">
    <property type="entry name" value="PROLACTIN LIKE"/>
    <property type="match status" value="1"/>
</dbReference>
<dbReference type="Gene3D" id="1.20.1250.10">
    <property type="match status" value="1"/>
</dbReference>
<organism evidence="6 7">
    <name type="scientific">Anguilla anguilla</name>
    <name type="common">European freshwater eel</name>
    <name type="synonym">Muraena anguilla</name>
    <dbReference type="NCBI Taxonomy" id="7936"/>
    <lineage>
        <taxon>Eukaryota</taxon>
        <taxon>Metazoa</taxon>
        <taxon>Chordata</taxon>
        <taxon>Craniata</taxon>
        <taxon>Vertebrata</taxon>
        <taxon>Euteleostomi</taxon>
        <taxon>Actinopterygii</taxon>
        <taxon>Neopterygii</taxon>
        <taxon>Teleostei</taxon>
        <taxon>Anguilliformes</taxon>
        <taxon>Anguillidae</taxon>
        <taxon>Anguilla</taxon>
    </lineage>
</organism>
<proteinExistence type="inferred from homology"/>
<name>A0A9D3MFX3_ANGAN</name>
<dbReference type="GO" id="GO:0005615">
    <property type="term" value="C:extracellular space"/>
    <property type="evidence" value="ECO:0007669"/>
    <property type="project" value="TreeGrafter"/>
</dbReference>
<dbReference type="GO" id="GO:0005179">
    <property type="term" value="F:hormone activity"/>
    <property type="evidence" value="ECO:0007669"/>
    <property type="project" value="InterPro"/>
</dbReference>
<evidence type="ECO:0000256" key="3">
    <source>
        <dbReference type="ARBA" id="ARBA00022525"/>
    </source>
</evidence>
<feature type="signal peptide" evidence="5">
    <location>
        <begin position="1"/>
        <end position="23"/>
    </location>
</feature>
<dbReference type="AlphaFoldDB" id="A0A9D3MFX3"/>
<keyword evidence="3" id="KW-0964">Secreted</keyword>